<dbReference type="AlphaFoldDB" id="A0AAD4C804"/>
<sequence length="108" mass="11920">LQKTNPTIDWAHQTISIPESSNESSELYQTCLVVSHFIPLGSPIITKLTNATELAMAAEKAKPIVSLPPEYKDYSSVFSKETADHLPPSCPYDHEINLDHSFTGHNAL</sequence>
<reference evidence="1" key="2">
    <citation type="journal article" date="2020" name="Nat. Commun.">
        <title>Large-scale genome sequencing of mycorrhizal fungi provides insights into the early evolution of symbiotic traits.</title>
        <authorList>
            <person name="Miyauchi S."/>
            <person name="Kiss E."/>
            <person name="Kuo A."/>
            <person name="Drula E."/>
            <person name="Kohler A."/>
            <person name="Sanchez-Garcia M."/>
            <person name="Morin E."/>
            <person name="Andreopoulos B."/>
            <person name="Barry K.W."/>
            <person name="Bonito G."/>
            <person name="Buee M."/>
            <person name="Carver A."/>
            <person name="Chen C."/>
            <person name="Cichocki N."/>
            <person name="Clum A."/>
            <person name="Culley D."/>
            <person name="Crous P.W."/>
            <person name="Fauchery L."/>
            <person name="Girlanda M."/>
            <person name="Hayes R.D."/>
            <person name="Keri Z."/>
            <person name="LaButti K."/>
            <person name="Lipzen A."/>
            <person name="Lombard V."/>
            <person name="Magnuson J."/>
            <person name="Maillard F."/>
            <person name="Murat C."/>
            <person name="Nolan M."/>
            <person name="Ohm R.A."/>
            <person name="Pangilinan J."/>
            <person name="Pereira M.F."/>
            <person name="Perotto S."/>
            <person name="Peter M."/>
            <person name="Pfister S."/>
            <person name="Riley R."/>
            <person name="Sitrit Y."/>
            <person name="Stielow J.B."/>
            <person name="Szollosi G."/>
            <person name="Zifcakova L."/>
            <person name="Stursova M."/>
            <person name="Spatafora J.W."/>
            <person name="Tedersoo L."/>
            <person name="Vaario L.M."/>
            <person name="Yamada A."/>
            <person name="Yan M."/>
            <person name="Wang P."/>
            <person name="Xu J."/>
            <person name="Bruns T."/>
            <person name="Baldrian P."/>
            <person name="Vilgalys R."/>
            <person name="Dunand C."/>
            <person name="Henrissat B."/>
            <person name="Grigoriev I.V."/>
            <person name="Hibbett D."/>
            <person name="Nagy L.G."/>
            <person name="Martin F.M."/>
        </authorList>
    </citation>
    <scope>NUCLEOTIDE SEQUENCE</scope>
    <source>
        <strain evidence="1">BED1</strain>
    </source>
</reference>
<organism evidence="1 2">
    <name type="scientific">Boletus edulis BED1</name>
    <dbReference type="NCBI Taxonomy" id="1328754"/>
    <lineage>
        <taxon>Eukaryota</taxon>
        <taxon>Fungi</taxon>
        <taxon>Dikarya</taxon>
        <taxon>Basidiomycota</taxon>
        <taxon>Agaricomycotina</taxon>
        <taxon>Agaricomycetes</taxon>
        <taxon>Agaricomycetidae</taxon>
        <taxon>Boletales</taxon>
        <taxon>Boletineae</taxon>
        <taxon>Boletaceae</taxon>
        <taxon>Boletoideae</taxon>
        <taxon>Boletus</taxon>
    </lineage>
</organism>
<protein>
    <submittedName>
        <fullName evidence="1">Uncharacterized protein</fullName>
    </submittedName>
</protein>
<proteinExistence type="predicted"/>
<name>A0AAD4C804_BOLED</name>
<keyword evidence="2" id="KW-1185">Reference proteome</keyword>
<feature type="non-terminal residue" evidence="1">
    <location>
        <position position="108"/>
    </location>
</feature>
<evidence type="ECO:0000313" key="1">
    <source>
        <dbReference type="EMBL" id="KAF8452160.1"/>
    </source>
</evidence>
<dbReference type="Proteomes" id="UP001194468">
    <property type="component" value="Unassembled WGS sequence"/>
</dbReference>
<accession>A0AAD4C804</accession>
<dbReference type="EMBL" id="WHUW01000001">
    <property type="protein sequence ID" value="KAF8452160.1"/>
    <property type="molecule type" value="Genomic_DNA"/>
</dbReference>
<comment type="caution">
    <text evidence="1">The sequence shown here is derived from an EMBL/GenBank/DDBJ whole genome shotgun (WGS) entry which is preliminary data.</text>
</comment>
<gene>
    <name evidence="1" type="ORF">L210DRAFT_864530</name>
</gene>
<reference evidence="1" key="1">
    <citation type="submission" date="2019-10" db="EMBL/GenBank/DDBJ databases">
        <authorList>
            <consortium name="DOE Joint Genome Institute"/>
            <person name="Kuo A."/>
            <person name="Miyauchi S."/>
            <person name="Kiss E."/>
            <person name="Drula E."/>
            <person name="Kohler A."/>
            <person name="Sanchez-Garcia M."/>
            <person name="Andreopoulos B."/>
            <person name="Barry K.W."/>
            <person name="Bonito G."/>
            <person name="Buee M."/>
            <person name="Carver A."/>
            <person name="Chen C."/>
            <person name="Cichocki N."/>
            <person name="Clum A."/>
            <person name="Culley D."/>
            <person name="Crous P.W."/>
            <person name="Fauchery L."/>
            <person name="Girlanda M."/>
            <person name="Hayes R."/>
            <person name="Keri Z."/>
            <person name="LaButti K."/>
            <person name="Lipzen A."/>
            <person name="Lombard V."/>
            <person name="Magnuson J."/>
            <person name="Maillard F."/>
            <person name="Morin E."/>
            <person name="Murat C."/>
            <person name="Nolan M."/>
            <person name="Ohm R."/>
            <person name="Pangilinan J."/>
            <person name="Pereira M."/>
            <person name="Perotto S."/>
            <person name="Peter M."/>
            <person name="Riley R."/>
            <person name="Sitrit Y."/>
            <person name="Stielow B."/>
            <person name="Szollosi G."/>
            <person name="Zifcakova L."/>
            <person name="Stursova M."/>
            <person name="Spatafora J.W."/>
            <person name="Tedersoo L."/>
            <person name="Vaario L.-M."/>
            <person name="Yamada A."/>
            <person name="Yan M."/>
            <person name="Wang P."/>
            <person name="Xu J."/>
            <person name="Bruns T."/>
            <person name="Baldrian P."/>
            <person name="Vilgalys R."/>
            <person name="Henrissat B."/>
            <person name="Grigoriev I.V."/>
            <person name="Hibbett D."/>
            <person name="Nagy L.G."/>
            <person name="Martin F.M."/>
        </authorList>
    </citation>
    <scope>NUCLEOTIDE SEQUENCE</scope>
    <source>
        <strain evidence="1">BED1</strain>
    </source>
</reference>
<evidence type="ECO:0000313" key="2">
    <source>
        <dbReference type="Proteomes" id="UP001194468"/>
    </source>
</evidence>